<keyword evidence="2" id="KW-1185">Reference proteome</keyword>
<dbReference type="WBParaSite" id="ECPE_0001838401-mRNA-1">
    <property type="protein sequence ID" value="ECPE_0001838401-mRNA-1"/>
    <property type="gene ID" value="ECPE_0001838401"/>
</dbReference>
<protein>
    <submittedName>
        <fullName evidence="1 3">Uncharacterized protein</fullName>
    </submittedName>
</protein>
<dbReference type="EMBL" id="UZAN01077356">
    <property type="protein sequence ID" value="VDP96130.1"/>
    <property type="molecule type" value="Genomic_DNA"/>
</dbReference>
<dbReference type="OrthoDB" id="755951at2759"/>
<proteinExistence type="predicted"/>
<reference evidence="1 2" key="2">
    <citation type="submission" date="2018-11" db="EMBL/GenBank/DDBJ databases">
        <authorList>
            <consortium name="Pathogen Informatics"/>
        </authorList>
    </citation>
    <scope>NUCLEOTIDE SEQUENCE [LARGE SCALE GENOMIC DNA]</scope>
    <source>
        <strain evidence="1 2">Egypt</strain>
    </source>
</reference>
<evidence type="ECO:0000313" key="1">
    <source>
        <dbReference type="EMBL" id="VDP96130.1"/>
    </source>
</evidence>
<reference evidence="3" key="1">
    <citation type="submission" date="2016-06" db="UniProtKB">
        <authorList>
            <consortium name="WormBaseParasite"/>
        </authorList>
    </citation>
    <scope>IDENTIFICATION</scope>
</reference>
<organism evidence="3">
    <name type="scientific">Echinostoma caproni</name>
    <dbReference type="NCBI Taxonomy" id="27848"/>
    <lineage>
        <taxon>Eukaryota</taxon>
        <taxon>Metazoa</taxon>
        <taxon>Spiralia</taxon>
        <taxon>Lophotrochozoa</taxon>
        <taxon>Platyhelminthes</taxon>
        <taxon>Trematoda</taxon>
        <taxon>Digenea</taxon>
        <taxon>Plagiorchiida</taxon>
        <taxon>Echinostomata</taxon>
        <taxon>Echinostomatoidea</taxon>
        <taxon>Echinostomatidae</taxon>
        <taxon>Echinostoma</taxon>
    </lineage>
</organism>
<evidence type="ECO:0000313" key="2">
    <source>
        <dbReference type="Proteomes" id="UP000272942"/>
    </source>
</evidence>
<accession>A0A183BGJ9</accession>
<sequence length="110" mass="12518">MADQYFESLLDTRWPPVDNPEANQMLLNLANSLADALHAELTVNSSPIPEKIVFPTPGDLLHCFIQDANCSLFRLVSEWIFRIRFGFSPLVSPDRSRICLEVLIEEQKDS</sequence>
<dbReference type="AlphaFoldDB" id="A0A183BGJ9"/>
<gene>
    <name evidence="1" type="ORF">ECPE_LOCUS18334</name>
</gene>
<name>A0A183BGJ9_9TREM</name>
<evidence type="ECO:0000313" key="3">
    <source>
        <dbReference type="WBParaSite" id="ECPE_0001838401-mRNA-1"/>
    </source>
</evidence>
<dbReference type="Proteomes" id="UP000272942">
    <property type="component" value="Unassembled WGS sequence"/>
</dbReference>